<evidence type="ECO:0000313" key="1">
    <source>
        <dbReference type="EMBL" id="RZC83890.1"/>
    </source>
</evidence>
<organism evidence="1 2">
    <name type="scientific">Papaver somniferum</name>
    <name type="common">Opium poppy</name>
    <dbReference type="NCBI Taxonomy" id="3469"/>
    <lineage>
        <taxon>Eukaryota</taxon>
        <taxon>Viridiplantae</taxon>
        <taxon>Streptophyta</taxon>
        <taxon>Embryophyta</taxon>
        <taxon>Tracheophyta</taxon>
        <taxon>Spermatophyta</taxon>
        <taxon>Magnoliopsida</taxon>
        <taxon>Ranunculales</taxon>
        <taxon>Papaveraceae</taxon>
        <taxon>Papaveroideae</taxon>
        <taxon>Papaver</taxon>
    </lineage>
</organism>
<dbReference type="STRING" id="3469.A0A4Y7LGY0"/>
<protein>
    <submittedName>
        <fullName evidence="1">Uncharacterized protein</fullName>
    </submittedName>
</protein>
<reference evidence="1 2" key="1">
    <citation type="journal article" date="2018" name="Science">
        <title>The opium poppy genome and morphinan production.</title>
        <authorList>
            <person name="Guo L."/>
            <person name="Winzer T."/>
            <person name="Yang X."/>
            <person name="Li Y."/>
            <person name="Ning Z."/>
            <person name="He Z."/>
            <person name="Teodor R."/>
            <person name="Lu Y."/>
            <person name="Bowser T.A."/>
            <person name="Graham I.A."/>
            <person name="Ye K."/>
        </authorList>
    </citation>
    <scope>NUCLEOTIDE SEQUENCE [LARGE SCALE GENOMIC DNA]</scope>
    <source>
        <strain evidence="2">cv. HN1</strain>
        <tissue evidence="1">Leaves</tissue>
    </source>
</reference>
<dbReference type="Proteomes" id="UP000316621">
    <property type="component" value="Chromosome 11"/>
</dbReference>
<dbReference type="EMBL" id="CM010725">
    <property type="protein sequence ID" value="RZC83890.1"/>
    <property type="molecule type" value="Genomic_DNA"/>
</dbReference>
<gene>
    <name evidence="1" type="ORF">C5167_046676</name>
</gene>
<dbReference type="AlphaFoldDB" id="A0A4Y7LGY0"/>
<accession>A0A4Y7LGY0</accession>
<proteinExistence type="predicted"/>
<name>A0A4Y7LGY0_PAPSO</name>
<keyword evidence="2" id="KW-1185">Reference proteome</keyword>
<evidence type="ECO:0000313" key="2">
    <source>
        <dbReference type="Proteomes" id="UP000316621"/>
    </source>
</evidence>
<dbReference type="Gramene" id="RZC83890">
    <property type="protein sequence ID" value="RZC83890"/>
    <property type="gene ID" value="C5167_046676"/>
</dbReference>
<sequence>MKATFSSTSSKSKCAADAVRTDDNLLDHSAEVIDLGFCTFGESFGEGIDLVKSLKWVHIAPERGYTPEQILDSRLSTISFAWTKQMPALH</sequence>